<protein>
    <submittedName>
        <fullName evidence="1">Uncharacterized protein</fullName>
    </submittedName>
</protein>
<name>A0ABX0SH50_9ACTN</name>
<keyword evidence="2" id="KW-1185">Reference proteome</keyword>
<dbReference type="RefSeq" id="WP_167167911.1">
    <property type="nucleotide sequence ID" value="NZ_BAAAOO010000007.1"/>
</dbReference>
<evidence type="ECO:0000313" key="2">
    <source>
        <dbReference type="Proteomes" id="UP000749311"/>
    </source>
</evidence>
<gene>
    <name evidence="1" type="ORF">FB473_002370</name>
</gene>
<dbReference type="Proteomes" id="UP000749311">
    <property type="component" value="Unassembled WGS sequence"/>
</dbReference>
<reference evidence="1 2" key="1">
    <citation type="submission" date="2020-02" db="EMBL/GenBank/DDBJ databases">
        <title>Sequencing the genomes of 1000 actinobacteria strains.</title>
        <authorList>
            <person name="Klenk H.-P."/>
        </authorList>
    </citation>
    <scope>NUCLEOTIDE SEQUENCE [LARGE SCALE GENOMIC DNA]</scope>
    <source>
        <strain evidence="1 2">DSM 19609</strain>
    </source>
</reference>
<dbReference type="EMBL" id="JAAMOZ010000001">
    <property type="protein sequence ID" value="NIH57725.1"/>
    <property type="molecule type" value="Genomic_DNA"/>
</dbReference>
<accession>A0ABX0SH50</accession>
<comment type="caution">
    <text evidence="1">The sequence shown here is derived from an EMBL/GenBank/DDBJ whole genome shotgun (WGS) entry which is preliminary data.</text>
</comment>
<proteinExistence type="predicted"/>
<evidence type="ECO:0000313" key="1">
    <source>
        <dbReference type="EMBL" id="NIH57725.1"/>
    </source>
</evidence>
<sequence length="75" mass="8417">MLTRLPGDARVAWALFLPDDDPGYGPESQVGGHEMSLAVDHGYIDVGARARMRHMTFVLCPCGQFCFDAWYGRKR</sequence>
<organism evidence="1 2">
    <name type="scientific">Brooklawnia cerclae</name>
    <dbReference type="NCBI Taxonomy" id="349934"/>
    <lineage>
        <taxon>Bacteria</taxon>
        <taxon>Bacillati</taxon>
        <taxon>Actinomycetota</taxon>
        <taxon>Actinomycetes</taxon>
        <taxon>Propionibacteriales</taxon>
        <taxon>Propionibacteriaceae</taxon>
        <taxon>Brooklawnia</taxon>
    </lineage>
</organism>